<dbReference type="InterPro" id="IPR052379">
    <property type="entry name" value="Type_VII_TA_RNase"/>
</dbReference>
<keyword evidence="3" id="KW-0378">Hydrolase</keyword>
<comment type="similarity">
    <text evidence="4">Belongs to the HepT RNase toxin family.</text>
</comment>
<evidence type="ECO:0000256" key="2">
    <source>
        <dbReference type="ARBA" id="ARBA00022722"/>
    </source>
</evidence>
<dbReference type="GO" id="GO:0016787">
    <property type="term" value="F:hydrolase activity"/>
    <property type="evidence" value="ECO:0007669"/>
    <property type="project" value="UniProtKB-KW"/>
</dbReference>
<proteinExistence type="inferred from homology"/>
<sequence>MCLKIKVNRDLILTRFNKLDQILENLRELKEIGKEVFVSNYKNYFSAQRALEISINICIDIGNHIVTLNNKEKPETFTDIIKILIKLEIINDELGTQLTKMVRFRNLLGHFYLEIDNEIIYNILQNNVKDFISFKEAILRKFKEDLLGGLDKENST</sequence>
<organism evidence="5">
    <name type="scientific">marine sediment metagenome</name>
    <dbReference type="NCBI Taxonomy" id="412755"/>
    <lineage>
        <taxon>unclassified sequences</taxon>
        <taxon>metagenomes</taxon>
        <taxon>ecological metagenomes</taxon>
    </lineage>
</organism>
<evidence type="ECO:0000256" key="1">
    <source>
        <dbReference type="ARBA" id="ARBA00022649"/>
    </source>
</evidence>
<dbReference type="EMBL" id="LAZR01004522">
    <property type="protein sequence ID" value="KKN07824.1"/>
    <property type="molecule type" value="Genomic_DNA"/>
</dbReference>
<dbReference type="Gene3D" id="1.20.120.580">
    <property type="entry name" value="bsu32300-like"/>
    <property type="match status" value="1"/>
</dbReference>
<dbReference type="PANTHER" id="PTHR33397:SF5">
    <property type="entry name" value="RNASE YUTE-RELATED"/>
    <property type="match status" value="1"/>
</dbReference>
<dbReference type="GO" id="GO:0004540">
    <property type="term" value="F:RNA nuclease activity"/>
    <property type="evidence" value="ECO:0007669"/>
    <property type="project" value="InterPro"/>
</dbReference>
<name>A0A0F9MQ77_9ZZZZ</name>
<protein>
    <recommendedName>
        <fullName evidence="6">DUF86 domain-containing protein</fullName>
    </recommendedName>
</protein>
<dbReference type="InterPro" id="IPR037038">
    <property type="entry name" value="HepT-like_sf"/>
</dbReference>
<dbReference type="AlphaFoldDB" id="A0A0F9MQ77"/>
<dbReference type="InterPro" id="IPR008201">
    <property type="entry name" value="HepT-like"/>
</dbReference>
<comment type="caution">
    <text evidence="5">The sequence shown here is derived from an EMBL/GenBank/DDBJ whole genome shotgun (WGS) entry which is preliminary data.</text>
</comment>
<dbReference type="PANTHER" id="PTHR33397">
    <property type="entry name" value="UPF0331 PROTEIN YUTE"/>
    <property type="match status" value="1"/>
</dbReference>
<dbReference type="SUPFAM" id="SSF81593">
    <property type="entry name" value="Nucleotidyltransferase substrate binding subunit/domain"/>
    <property type="match status" value="1"/>
</dbReference>
<evidence type="ECO:0000313" key="5">
    <source>
        <dbReference type="EMBL" id="KKN07824.1"/>
    </source>
</evidence>
<reference evidence="5" key="1">
    <citation type="journal article" date="2015" name="Nature">
        <title>Complex archaea that bridge the gap between prokaryotes and eukaryotes.</title>
        <authorList>
            <person name="Spang A."/>
            <person name="Saw J.H."/>
            <person name="Jorgensen S.L."/>
            <person name="Zaremba-Niedzwiedzka K."/>
            <person name="Martijn J."/>
            <person name="Lind A.E."/>
            <person name="van Eijk R."/>
            <person name="Schleper C."/>
            <person name="Guy L."/>
            <person name="Ettema T.J."/>
        </authorList>
    </citation>
    <scope>NUCLEOTIDE SEQUENCE</scope>
</reference>
<keyword evidence="2" id="KW-0540">Nuclease</keyword>
<dbReference type="Pfam" id="PF01934">
    <property type="entry name" value="HepT-like"/>
    <property type="match status" value="1"/>
</dbReference>
<dbReference type="NCBIfam" id="NF047751">
    <property type="entry name" value="HepT_toxin"/>
    <property type="match status" value="1"/>
</dbReference>
<accession>A0A0F9MQ77</accession>
<keyword evidence="1" id="KW-1277">Toxin-antitoxin system</keyword>
<evidence type="ECO:0000256" key="3">
    <source>
        <dbReference type="ARBA" id="ARBA00022801"/>
    </source>
</evidence>
<evidence type="ECO:0000256" key="4">
    <source>
        <dbReference type="ARBA" id="ARBA00024207"/>
    </source>
</evidence>
<evidence type="ECO:0008006" key="6">
    <source>
        <dbReference type="Google" id="ProtNLM"/>
    </source>
</evidence>
<dbReference type="GO" id="GO:0110001">
    <property type="term" value="C:toxin-antitoxin complex"/>
    <property type="evidence" value="ECO:0007669"/>
    <property type="project" value="InterPro"/>
</dbReference>
<gene>
    <name evidence="5" type="ORF">LCGC14_1063040</name>
</gene>